<feature type="compositionally biased region" description="Basic and acidic residues" evidence="1">
    <location>
        <begin position="272"/>
        <end position="281"/>
    </location>
</feature>
<dbReference type="ExpressionAtlas" id="A0A2K2CLS3">
    <property type="expression patterns" value="baseline"/>
</dbReference>
<evidence type="ECO:0000256" key="1">
    <source>
        <dbReference type="SAM" id="MobiDB-lite"/>
    </source>
</evidence>
<dbReference type="Gramene" id="PNT62977">
    <property type="protein sequence ID" value="PNT62977"/>
    <property type="gene ID" value="BRADI_4g10121v3"/>
</dbReference>
<evidence type="ECO:0000313" key="4">
    <source>
        <dbReference type="Proteomes" id="UP000008810"/>
    </source>
</evidence>
<feature type="compositionally biased region" description="Pro residues" evidence="1">
    <location>
        <begin position="204"/>
        <end position="213"/>
    </location>
</feature>
<reference evidence="2 3" key="1">
    <citation type="journal article" date="2010" name="Nature">
        <title>Genome sequencing and analysis of the model grass Brachypodium distachyon.</title>
        <authorList>
            <consortium name="International Brachypodium Initiative"/>
        </authorList>
    </citation>
    <scope>NUCLEOTIDE SEQUENCE [LARGE SCALE GENOMIC DNA]</scope>
    <source>
        <strain evidence="2 3">Bd21</strain>
    </source>
</reference>
<accession>A0A2K2CLS3</accession>
<organism evidence="2">
    <name type="scientific">Brachypodium distachyon</name>
    <name type="common">Purple false brome</name>
    <name type="synonym">Trachynia distachya</name>
    <dbReference type="NCBI Taxonomy" id="15368"/>
    <lineage>
        <taxon>Eukaryota</taxon>
        <taxon>Viridiplantae</taxon>
        <taxon>Streptophyta</taxon>
        <taxon>Embryophyta</taxon>
        <taxon>Tracheophyta</taxon>
        <taxon>Spermatophyta</taxon>
        <taxon>Magnoliopsida</taxon>
        <taxon>Liliopsida</taxon>
        <taxon>Poales</taxon>
        <taxon>Poaceae</taxon>
        <taxon>BOP clade</taxon>
        <taxon>Pooideae</taxon>
        <taxon>Stipodae</taxon>
        <taxon>Brachypodieae</taxon>
        <taxon>Brachypodium</taxon>
    </lineage>
</organism>
<evidence type="ECO:0000313" key="2">
    <source>
        <dbReference type="EMBL" id="PNT62977.1"/>
    </source>
</evidence>
<gene>
    <name evidence="2" type="ORF">BRADI_4g10121v3</name>
</gene>
<proteinExistence type="predicted"/>
<dbReference type="EnsemblPlants" id="PNT62977">
    <property type="protein sequence ID" value="PNT62977"/>
    <property type="gene ID" value="BRADI_4g10121v3"/>
</dbReference>
<evidence type="ECO:0000313" key="3">
    <source>
        <dbReference type="EnsemblPlants" id="PNT62977"/>
    </source>
</evidence>
<protein>
    <submittedName>
        <fullName evidence="2 3">Uncharacterized protein</fullName>
    </submittedName>
</protein>
<feature type="compositionally biased region" description="Low complexity" evidence="1">
    <location>
        <begin position="161"/>
        <end position="176"/>
    </location>
</feature>
<feature type="compositionally biased region" description="Basic and acidic residues" evidence="1">
    <location>
        <begin position="183"/>
        <end position="202"/>
    </location>
</feature>
<dbReference type="Proteomes" id="UP000008810">
    <property type="component" value="Chromosome 4"/>
</dbReference>
<dbReference type="InParanoid" id="A0A2K2CLS3"/>
<dbReference type="EMBL" id="CM000883">
    <property type="protein sequence ID" value="PNT62977.1"/>
    <property type="molecule type" value="Genomic_DNA"/>
</dbReference>
<reference evidence="2" key="2">
    <citation type="submission" date="2017-06" db="EMBL/GenBank/DDBJ databases">
        <title>WGS assembly of Brachypodium distachyon.</title>
        <authorList>
            <consortium name="The International Brachypodium Initiative"/>
            <person name="Lucas S."/>
            <person name="Harmon-Smith M."/>
            <person name="Lail K."/>
            <person name="Tice H."/>
            <person name="Grimwood J."/>
            <person name="Bruce D."/>
            <person name="Barry K."/>
            <person name="Shu S."/>
            <person name="Lindquist E."/>
            <person name="Wang M."/>
            <person name="Pitluck S."/>
            <person name="Vogel J.P."/>
            <person name="Garvin D.F."/>
            <person name="Mockler T.C."/>
            <person name="Schmutz J."/>
            <person name="Rokhsar D."/>
            <person name="Bevan M.W."/>
        </authorList>
    </citation>
    <scope>NUCLEOTIDE SEQUENCE</scope>
    <source>
        <strain evidence="2">Bd21</strain>
    </source>
</reference>
<keyword evidence="4" id="KW-1185">Reference proteome</keyword>
<feature type="region of interest" description="Disordered" evidence="1">
    <location>
        <begin position="134"/>
        <end position="333"/>
    </location>
</feature>
<dbReference type="AlphaFoldDB" id="A0A2K2CLS3"/>
<name>A0A2K2CLS3_BRADI</name>
<reference evidence="3" key="3">
    <citation type="submission" date="2018-08" db="UniProtKB">
        <authorList>
            <consortium name="EnsemblPlants"/>
        </authorList>
    </citation>
    <scope>IDENTIFICATION</scope>
    <source>
        <strain evidence="3">cv. Bd21</strain>
    </source>
</reference>
<sequence>MPLIHDLEETAAARARPWTAAAPVRWLPPRPMQPKRSSPPWRYGRYVRRRISSASARLASYSRSCAVLLRLPLTAALPLVPAAAGDGEGDGDGLLLGAAADGDGCCGTLLLLGLPPSDLLRCRSRSLIFHHRREEEPLDEADEDDDAEDAVEEEDEEREAAGVANGNVVSTASSSGSGAGAGDLDRQCAPAREKGESERDLRWCPPPPPPPPRTRPRSLSPPEEASAESRELLSMDGRGSGLRRRRAERRGTGRIWPLWKSSSAEDMAAADGEGKRDEKSKSKSRPRPLPRVGLGKEAEEEGASRVVGLDGALTNGVEQALSPSPSSPPRSVEAAAAVPASAAAIAGEVVGARAGGGER</sequence>
<feature type="compositionally biased region" description="Acidic residues" evidence="1">
    <location>
        <begin position="136"/>
        <end position="158"/>
    </location>
</feature>